<dbReference type="AlphaFoldDB" id="A0A2Z6R7J7"/>
<comment type="caution">
    <text evidence="1">The sequence shown here is derived from an EMBL/GenBank/DDBJ whole genome shotgun (WGS) entry which is preliminary data.</text>
</comment>
<accession>A0A2Z6R7J7</accession>
<gene>
    <name evidence="1" type="ORF">RclHR1_01530006</name>
</gene>
<name>A0A2Z6R7J7_9GLOM</name>
<proteinExistence type="predicted"/>
<protein>
    <submittedName>
        <fullName evidence="1">Uncharacterized protein</fullName>
    </submittedName>
</protein>
<evidence type="ECO:0000313" key="2">
    <source>
        <dbReference type="Proteomes" id="UP000247702"/>
    </source>
</evidence>
<organism evidence="1 2">
    <name type="scientific">Rhizophagus clarus</name>
    <dbReference type="NCBI Taxonomy" id="94130"/>
    <lineage>
        <taxon>Eukaryota</taxon>
        <taxon>Fungi</taxon>
        <taxon>Fungi incertae sedis</taxon>
        <taxon>Mucoromycota</taxon>
        <taxon>Glomeromycotina</taxon>
        <taxon>Glomeromycetes</taxon>
        <taxon>Glomerales</taxon>
        <taxon>Glomeraceae</taxon>
        <taxon>Rhizophagus</taxon>
    </lineage>
</organism>
<reference evidence="1 2" key="1">
    <citation type="submission" date="2017-11" db="EMBL/GenBank/DDBJ databases">
        <title>The genome of Rhizophagus clarus HR1 reveals common genetic basis of auxotrophy among arbuscular mycorrhizal fungi.</title>
        <authorList>
            <person name="Kobayashi Y."/>
        </authorList>
    </citation>
    <scope>NUCLEOTIDE SEQUENCE [LARGE SCALE GENOMIC DNA]</scope>
    <source>
        <strain evidence="1 2">HR1</strain>
    </source>
</reference>
<evidence type="ECO:0000313" key="1">
    <source>
        <dbReference type="EMBL" id="GBB88718.1"/>
    </source>
</evidence>
<keyword evidence="2" id="KW-1185">Reference proteome</keyword>
<dbReference type="Proteomes" id="UP000247702">
    <property type="component" value="Unassembled WGS sequence"/>
</dbReference>
<sequence length="83" mass="9197">MRVSCILNGFQCTFSFRGAIEAAKRSARAGTCSPKVSDSLAMPLQQRNFEDAMHMVDEALYSNIMGRTEKSNYWCLVSGEPQG</sequence>
<dbReference type="EMBL" id="BEXD01000591">
    <property type="protein sequence ID" value="GBB88718.1"/>
    <property type="molecule type" value="Genomic_DNA"/>
</dbReference>